<evidence type="ECO:0000256" key="12">
    <source>
        <dbReference type="ARBA" id="ARBA00025437"/>
    </source>
</evidence>
<proteinExistence type="inferred from homology"/>
<dbReference type="Pfam" id="PF12637">
    <property type="entry name" value="TSCPD"/>
    <property type="match status" value="1"/>
</dbReference>
<dbReference type="GO" id="GO:0004748">
    <property type="term" value="F:ribonucleoside-diphosphate reductase activity, thioredoxin disulfide as acceptor"/>
    <property type="evidence" value="ECO:0007669"/>
    <property type="project" value="UniProtKB-EC"/>
</dbReference>
<comment type="caution">
    <text evidence="19">The sequence shown here is derived from an EMBL/GenBank/DDBJ whole genome shotgun (WGS) entry which is preliminary data.</text>
</comment>
<evidence type="ECO:0000256" key="10">
    <source>
        <dbReference type="ARBA" id="ARBA00023285"/>
    </source>
</evidence>
<dbReference type="InterPro" id="IPR024434">
    <property type="entry name" value="TSCPD_dom"/>
</dbReference>
<dbReference type="PANTHER" id="PTHR43371">
    <property type="entry name" value="VITAMIN B12-DEPENDENT RIBONUCLEOTIDE REDUCTASE"/>
    <property type="match status" value="1"/>
</dbReference>
<feature type="compositionally biased region" description="Low complexity" evidence="15">
    <location>
        <begin position="564"/>
        <end position="576"/>
    </location>
</feature>
<dbReference type="Proteomes" id="UP000095255">
    <property type="component" value="Unassembled WGS sequence"/>
</dbReference>
<comment type="function">
    <text evidence="12 14">Catalyzes the reduction of ribonucleotides to deoxyribonucleotides. May function to provide a pool of deoxyribonucleotide precursors for DNA repair during oxygen limitation and/or for immediate growth after restoration of oxygen.</text>
</comment>
<comment type="function">
    <text evidence="11">Provides the precursors necessary for DNA synthesis. Catalyzes the biosynthesis of deoxyribonucleotides from the corresponding ribonucleotides.</text>
</comment>
<feature type="domain" description="Ribonucleotide reductase large subunit C-terminal" evidence="17">
    <location>
        <begin position="86"/>
        <end position="553"/>
    </location>
</feature>
<evidence type="ECO:0000256" key="11">
    <source>
        <dbReference type="ARBA" id="ARBA00024942"/>
    </source>
</evidence>
<dbReference type="Pfam" id="PF02867">
    <property type="entry name" value="Ribonuc_red_lgC"/>
    <property type="match status" value="1"/>
</dbReference>
<dbReference type="Gene3D" id="3.20.70.20">
    <property type="match status" value="1"/>
</dbReference>
<evidence type="ECO:0000259" key="16">
    <source>
        <dbReference type="Pfam" id="PF00317"/>
    </source>
</evidence>
<comment type="cofactor">
    <cofactor evidence="1 14">
        <name>adenosylcob(III)alamin</name>
        <dbReference type="ChEBI" id="CHEBI:18408"/>
    </cofactor>
</comment>
<dbReference type="SUPFAM" id="SSF48168">
    <property type="entry name" value="R1 subunit of ribonucleotide reductase, N-terminal domain"/>
    <property type="match status" value="1"/>
</dbReference>
<dbReference type="InterPro" id="IPR013509">
    <property type="entry name" value="RNR_lsu_N"/>
</dbReference>
<evidence type="ECO:0000256" key="8">
    <source>
        <dbReference type="ARBA" id="ARBA00023116"/>
    </source>
</evidence>
<dbReference type="GO" id="GO:0071897">
    <property type="term" value="P:DNA biosynthetic process"/>
    <property type="evidence" value="ECO:0007669"/>
    <property type="project" value="UniProtKB-KW"/>
</dbReference>
<evidence type="ECO:0000256" key="2">
    <source>
        <dbReference type="ARBA" id="ARBA00007405"/>
    </source>
</evidence>
<feature type="domain" description="TSCPD" evidence="18">
    <location>
        <begin position="602"/>
        <end position="704"/>
    </location>
</feature>
<dbReference type="GO" id="GO:0005524">
    <property type="term" value="F:ATP binding"/>
    <property type="evidence" value="ECO:0007669"/>
    <property type="project" value="UniProtKB-KW"/>
</dbReference>
<dbReference type="STRING" id="1390249.BHU72_02250"/>
<feature type="region of interest" description="Disordered" evidence="15">
    <location>
        <begin position="558"/>
        <end position="583"/>
    </location>
</feature>
<keyword evidence="7 14" id="KW-0560">Oxidoreductase</keyword>
<evidence type="ECO:0000256" key="4">
    <source>
        <dbReference type="ARBA" id="ARBA00022634"/>
    </source>
</evidence>
<keyword evidence="20" id="KW-1185">Reference proteome</keyword>
<keyword evidence="8" id="KW-0215">Deoxyribonucleotide synthesis</keyword>
<evidence type="ECO:0000256" key="3">
    <source>
        <dbReference type="ARBA" id="ARBA00022628"/>
    </source>
</evidence>
<keyword evidence="3 14" id="KW-0846">Cobalamin</keyword>
<accession>A0A1E5L6P1</accession>
<evidence type="ECO:0000259" key="18">
    <source>
        <dbReference type="Pfam" id="PF12637"/>
    </source>
</evidence>
<evidence type="ECO:0000256" key="9">
    <source>
        <dbReference type="ARBA" id="ARBA00023157"/>
    </source>
</evidence>
<comment type="catalytic activity">
    <reaction evidence="13 14">
        <text>a 2'-deoxyribonucleoside 5'-diphosphate + [thioredoxin]-disulfide + H2O = a ribonucleoside 5'-diphosphate + [thioredoxin]-dithiol</text>
        <dbReference type="Rhea" id="RHEA:23252"/>
        <dbReference type="Rhea" id="RHEA-COMP:10698"/>
        <dbReference type="Rhea" id="RHEA-COMP:10700"/>
        <dbReference type="ChEBI" id="CHEBI:15377"/>
        <dbReference type="ChEBI" id="CHEBI:29950"/>
        <dbReference type="ChEBI" id="CHEBI:50058"/>
        <dbReference type="ChEBI" id="CHEBI:57930"/>
        <dbReference type="ChEBI" id="CHEBI:73316"/>
        <dbReference type="EC" id="1.17.4.1"/>
    </reaction>
</comment>
<dbReference type="InterPro" id="IPR000788">
    <property type="entry name" value="RNR_lg_C"/>
</dbReference>
<evidence type="ECO:0000313" key="20">
    <source>
        <dbReference type="Proteomes" id="UP000095255"/>
    </source>
</evidence>
<dbReference type="PANTHER" id="PTHR43371:SF1">
    <property type="entry name" value="RIBONUCLEOSIDE-DIPHOSPHATE REDUCTASE"/>
    <property type="match status" value="1"/>
</dbReference>
<dbReference type="UniPathway" id="UPA00326"/>
<reference evidence="19 20" key="1">
    <citation type="submission" date="2016-09" db="EMBL/GenBank/DDBJ databases">
        <title>Desulfuribacillus arsenicus sp. nov., an obligately anaerobic, dissimilatory arsenic- and antimonate-reducing bacterium isolated from anoxic sediments.</title>
        <authorList>
            <person name="Abin C.A."/>
            <person name="Hollibaugh J.T."/>
        </authorList>
    </citation>
    <scope>NUCLEOTIDE SEQUENCE [LARGE SCALE GENOMIC DNA]</scope>
    <source>
        <strain evidence="19 20">MLFW-2</strain>
    </source>
</reference>
<keyword evidence="10 14" id="KW-0170">Cobalt</keyword>
<comment type="similarity">
    <text evidence="2 14">Belongs to the ribonucleoside diphosphate reductase class-2 family.</text>
</comment>
<dbReference type="InterPro" id="IPR050862">
    <property type="entry name" value="RdRp_reductase_class-2"/>
</dbReference>
<feature type="domain" description="Ribonucleotide reductase large subunit N-terminal" evidence="16">
    <location>
        <begin position="1"/>
        <end position="82"/>
    </location>
</feature>
<evidence type="ECO:0000256" key="7">
    <source>
        <dbReference type="ARBA" id="ARBA00023002"/>
    </source>
</evidence>
<dbReference type="EC" id="1.17.4.1" evidence="14"/>
<dbReference type="GO" id="GO:0009263">
    <property type="term" value="P:deoxyribonucleotide biosynthetic process"/>
    <property type="evidence" value="ECO:0007669"/>
    <property type="project" value="UniProtKB-KW"/>
</dbReference>
<gene>
    <name evidence="19" type="ORF">BHU72_02250</name>
</gene>
<dbReference type="PRINTS" id="PR01183">
    <property type="entry name" value="RIBORDTASEM1"/>
</dbReference>
<dbReference type="SUPFAM" id="SSF51998">
    <property type="entry name" value="PFL-like glycyl radical enzymes"/>
    <property type="match status" value="1"/>
</dbReference>
<evidence type="ECO:0000256" key="13">
    <source>
        <dbReference type="ARBA" id="ARBA00047754"/>
    </source>
</evidence>
<dbReference type="NCBIfam" id="TIGR02504">
    <property type="entry name" value="NrdJ_Z"/>
    <property type="match status" value="1"/>
</dbReference>
<keyword evidence="9" id="KW-1015">Disulfide bond</keyword>
<protein>
    <recommendedName>
        <fullName evidence="14">Vitamin B12-dependent ribonucleotide reductase</fullName>
        <ecNumber evidence="14">1.17.4.1</ecNumber>
    </recommendedName>
</protein>
<dbReference type="NCBIfam" id="NF006417">
    <property type="entry name" value="PRK08665.1"/>
    <property type="match status" value="1"/>
</dbReference>
<dbReference type="InterPro" id="IPR008926">
    <property type="entry name" value="RNR_R1-su_N"/>
</dbReference>
<evidence type="ECO:0000256" key="6">
    <source>
        <dbReference type="ARBA" id="ARBA00022840"/>
    </source>
</evidence>
<dbReference type="CDD" id="cd02888">
    <property type="entry name" value="RNR_II_dimer"/>
    <property type="match status" value="1"/>
</dbReference>
<dbReference type="FunFam" id="3.20.70.20:FF:000018">
    <property type="entry name" value="Vitamin B12-dependent ribonucleotide reductase"/>
    <property type="match status" value="1"/>
</dbReference>
<dbReference type="EMBL" id="MJAT01000012">
    <property type="protein sequence ID" value="OEH85639.1"/>
    <property type="molecule type" value="Genomic_DNA"/>
</dbReference>
<dbReference type="GO" id="GO:0031419">
    <property type="term" value="F:cobalamin binding"/>
    <property type="evidence" value="ECO:0007669"/>
    <property type="project" value="UniProtKB-KW"/>
</dbReference>
<name>A0A1E5L6P1_9FIRM</name>
<keyword evidence="4 14" id="KW-0237">DNA synthesis</keyword>
<dbReference type="OrthoDB" id="9762933at2"/>
<evidence type="ECO:0000256" key="14">
    <source>
        <dbReference type="RuleBase" id="RU364064"/>
    </source>
</evidence>
<evidence type="ECO:0000313" key="19">
    <source>
        <dbReference type="EMBL" id="OEH85639.1"/>
    </source>
</evidence>
<evidence type="ECO:0000259" key="17">
    <source>
        <dbReference type="Pfam" id="PF02867"/>
    </source>
</evidence>
<keyword evidence="6" id="KW-0067">ATP-binding</keyword>
<dbReference type="Pfam" id="PF00317">
    <property type="entry name" value="Ribonuc_red_lgN"/>
    <property type="match status" value="1"/>
</dbReference>
<sequence>MELSQNARIVLEKRYLKKENGQVIETPEQLLKRVAQNVAQADYNYQKSPEQVAEVEQGFFEIMDSLEFLPNSPTLMNAGNELQQLSACFVLPVEDSMEGIFDALKYAALIHKSGGGTGFSFSRLRPKHDIVRTTGGVASGPLSFMKIFNTATDVVKQGGTRRGANMAILRVDHPDIIEFIKAKKNKEEFTNFNFSVGITQSFMDAVVNSENYPLVHPKQGHVVEELSAQKVFDLLVEMAWDNGEPGIVFLDRINQDNPTPAVGDIESTNPCGEQPLLPYESCNLGSVNLSKFVRNQAIDYDRLKQVIHTAIHFLDNVIDMNQYPLPEVEQITKANRKIGLGVMGFADMLIQLGLPYQSTQAIQTAKDVMGFIRQEARNASNTLAEKRGMFPNFPNSIYQQASKHLPLRNATLTTIAPTGTLSILASSSSGIEPLYSIAFTRTILDGQKLVEVHPYFKELAEQKGFYSKELIERIARTGSVQGFNEVPQDIQALFVTAHDITPEAHVRMQAAFQEYTDNAVSKTVNFPHDATQDDISQAFILAYQLGCKGITVYRDGSRSGQVLSTSNTTKQTTSNNPIHTPIHPISETRNEKAIIGTEVRPRPDTTFGRTERIPTAYGNMYVTINEDEYGICEVFAQTGKSGGDAAANNEAIARLISISLRAGISVEEIIKQLRGIRASSPTWFHGGMVLSGPDGIAIALERYLHFKKTGKEMERNITAIDLATIPECPECNGKLQYEEGCSKCVSCGYSMCH</sequence>
<evidence type="ECO:0000256" key="5">
    <source>
        <dbReference type="ARBA" id="ARBA00022741"/>
    </source>
</evidence>
<dbReference type="InterPro" id="IPR013344">
    <property type="entry name" value="RNR_NrdJ/NrdZ"/>
</dbReference>
<evidence type="ECO:0000256" key="15">
    <source>
        <dbReference type="SAM" id="MobiDB-lite"/>
    </source>
</evidence>
<organism evidence="19 20">
    <name type="scientific">Desulfuribacillus stibiiarsenatis</name>
    <dbReference type="NCBI Taxonomy" id="1390249"/>
    <lineage>
        <taxon>Bacteria</taxon>
        <taxon>Bacillati</taxon>
        <taxon>Bacillota</taxon>
        <taxon>Desulfuribacillia</taxon>
        <taxon>Desulfuribacillales</taxon>
        <taxon>Desulfuribacillaceae</taxon>
        <taxon>Desulfuribacillus</taxon>
    </lineage>
</organism>
<dbReference type="RefSeq" id="WP_069701723.1">
    <property type="nucleotide sequence ID" value="NZ_MJAT01000012.1"/>
</dbReference>
<dbReference type="AlphaFoldDB" id="A0A1E5L6P1"/>
<evidence type="ECO:0000256" key="1">
    <source>
        <dbReference type="ARBA" id="ARBA00001922"/>
    </source>
</evidence>
<keyword evidence="5 14" id="KW-0547">Nucleotide-binding</keyword>